<reference evidence="5 6" key="1">
    <citation type="submission" date="2020-04" db="EMBL/GenBank/DDBJ databases">
        <title>Perkinsus olseni comparative genomics.</title>
        <authorList>
            <person name="Bogema D.R."/>
        </authorList>
    </citation>
    <scope>NUCLEOTIDE SEQUENCE [LARGE SCALE GENOMIC DNA]</scope>
    <source>
        <strain evidence="5">00978-12</strain>
    </source>
</reference>
<feature type="transmembrane region" description="Helical" evidence="3">
    <location>
        <begin position="588"/>
        <end position="608"/>
    </location>
</feature>
<dbReference type="GO" id="GO:0005227">
    <property type="term" value="F:calcium-activated cation channel activity"/>
    <property type="evidence" value="ECO:0007669"/>
    <property type="project" value="InterPro"/>
</dbReference>
<sequence length="1407" mass="155776">MVTSCTSRDRETDSYAWRSIWKTSRTEMGEFGVGIQLYFDFLLYLGVVLLVMAFMATPLLHKAAQGDLAGVGANVMVRTSIGNIGECGKFGELCTDVTYVPYRRLNPGSDVLLRERTPLYGGLDATAMVVLLSFALVFYAIHIKRVVRQQDEDNITPSDFSVHVMGLPRRLGTTPEEHHQYVARLKEHFERLIEDMPAEDGERDPDQPIVCEVALARDYGGAVRNFLGQGKLYVRKHEMAAQVTALYAEGKTEKARKLEKKVAAIDIEVEKLGENVKSQKDKLDSDRDVCQAHVIFNEEAYKKFILHRYRFSGSWLWRLDKAVAYMEAGPIRQFADATATALSANLLMSQQQQQLANATATALSANLLMSQQQQQLANATATALSANLLMSQQQQQLANATATALSANLLMSQQQQQLANVTATALSANLLMSQQQQQLANATATALSANLLMSQQQQQLANATATALSANLLMSQQQQLANATATALSANLLMSQQQQQQLANATATALSANLLMSQQQQQQLANATATALSANLLMSQQQQQLANCQSRVLRFEGRALVVKQAFEPSNIYCENLDFDPRSATRRRAFTCCISFFLLVISCILLVIAKIAGIPREAAPVGNKDIWIIGNYSRPEGDGCFEICDIQMFADDDCQDNLFGSIGVAKVFDSTGEIKVMNPLTHEAVDGVGFNRLTNTVNNLSVCSSATWTPKTCVEPEERSEGRRRRLSPGSDGLRRRPLPRSLRREATAAQKSIAPVTLVKDWFGVMFATPVMVKCIKFMQPTDKAVAEVKMFACDESEVFRDGAGVVLRRPETSCKAMKVITLSDGDDADLLKHKIAAEATTTTTTPAPSAAKSLAYSAASTTKECSSGNCDVVMMNSNYECYDATGEIVGSDDIGSGVCKMPRVGEAATKKVEDDDRCGISLPISLARVKKIRAANPDDNDLLQDETYKCFCYQQLQFNIANGNTRYFFPPYNGEAQKLCEPYLLQKLFEFVMAIVAVLSVTVLNWLLKAIIYFLVDMEKHTSFTTKEMSLMKKLFVAQWINTGLIILFVNAQLHGMTGDIPVFGTTLRIGDGDFDDFTSNWYKAVGIGLSITIAVQIAWAALPPLFAGAMKLIMMPLIGKKKKTQDAMNQVYKLPDFNLALRLAQTMNVLFCTIMYSSSMPILLYIGALYCLVAYWADKVCLLRLSARPPAFTQETVIGAIKLFPLAALLHCLLAFWMLGNQNVFPSDFFTDATEQHYIDRYMSGSNAKRYEQIMYNGVPTGDLESFQWYIEARIQDGFRRAAVGEAILIGMILTYYAAYLLYYVFGTHLVACMRTCWLCFHSKDGKKMSTITNETYTDAVQEMIQSGVIHSYELKSNHRYDLAYTAISELEQKHLNEQSAAVGPPVAIPQPSPVVVVVQQQQKQ</sequence>
<accession>A0A7J6NI39</accession>
<feature type="domain" description="Anoctamin transmembrane" evidence="4">
    <location>
        <begin position="988"/>
        <end position="1195"/>
    </location>
</feature>
<evidence type="ECO:0000313" key="6">
    <source>
        <dbReference type="Proteomes" id="UP000541610"/>
    </source>
</evidence>
<dbReference type="OrthoDB" id="414465at2759"/>
<keyword evidence="3" id="KW-1133">Transmembrane helix</keyword>
<gene>
    <name evidence="5" type="ORF">FOZ60_008869</name>
</gene>
<proteinExistence type="predicted"/>
<keyword evidence="3" id="KW-0472">Membrane</keyword>
<evidence type="ECO:0000256" key="2">
    <source>
        <dbReference type="SAM" id="MobiDB-lite"/>
    </source>
</evidence>
<dbReference type="Pfam" id="PF04547">
    <property type="entry name" value="Anoctamin"/>
    <property type="match status" value="1"/>
</dbReference>
<evidence type="ECO:0000256" key="1">
    <source>
        <dbReference type="SAM" id="Coils"/>
    </source>
</evidence>
<protein>
    <recommendedName>
        <fullName evidence="4">Anoctamin transmembrane domain-containing protein</fullName>
    </recommendedName>
</protein>
<keyword evidence="1" id="KW-0175">Coiled coil</keyword>
<name>A0A7J6NI39_PEROL</name>
<dbReference type="PANTHER" id="PTHR13018:SF5">
    <property type="entry name" value="RE44586P"/>
    <property type="match status" value="1"/>
</dbReference>
<organism evidence="5 6">
    <name type="scientific">Perkinsus olseni</name>
    <name type="common">Perkinsus atlanticus</name>
    <dbReference type="NCBI Taxonomy" id="32597"/>
    <lineage>
        <taxon>Eukaryota</taxon>
        <taxon>Sar</taxon>
        <taxon>Alveolata</taxon>
        <taxon>Perkinsozoa</taxon>
        <taxon>Perkinsea</taxon>
        <taxon>Perkinsida</taxon>
        <taxon>Perkinsidae</taxon>
        <taxon>Perkinsus</taxon>
    </lineage>
</organism>
<feature type="transmembrane region" description="Helical" evidence="3">
    <location>
        <begin position="1199"/>
        <end position="1221"/>
    </location>
</feature>
<evidence type="ECO:0000313" key="5">
    <source>
        <dbReference type="EMBL" id="KAF4683572.1"/>
    </source>
</evidence>
<feature type="transmembrane region" description="Helical" evidence="3">
    <location>
        <begin position="119"/>
        <end position="141"/>
    </location>
</feature>
<evidence type="ECO:0000259" key="4">
    <source>
        <dbReference type="Pfam" id="PF04547"/>
    </source>
</evidence>
<dbReference type="InterPro" id="IPR049452">
    <property type="entry name" value="Anoctamin_TM"/>
</dbReference>
<keyword evidence="3" id="KW-0812">Transmembrane</keyword>
<dbReference type="EMBL" id="JABANP010000358">
    <property type="protein sequence ID" value="KAF4683572.1"/>
    <property type="molecule type" value="Genomic_DNA"/>
</dbReference>
<feature type="coiled-coil region" evidence="1">
    <location>
        <begin position="248"/>
        <end position="275"/>
    </location>
</feature>
<dbReference type="Proteomes" id="UP000541610">
    <property type="component" value="Unassembled WGS sequence"/>
</dbReference>
<feature type="transmembrane region" description="Helical" evidence="3">
    <location>
        <begin position="1164"/>
        <end position="1187"/>
    </location>
</feature>
<dbReference type="GO" id="GO:0005886">
    <property type="term" value="C:plasma membrane"/>
    <property type="evidence" value="ECO:0007669"/>
    <property type="project" value="TreeGrafter"/>
</dbReference>
<evidence type="ECO:0000256" key="3">
    <source>
        <dbReference type="SAM" id="Phobius"/>
    </source>
</evidence>
<dbReference type="InterPro" id="IPR045122">
    <property type="entry name" value="Csc1-like"/>
</dbReference>
<feature type="transmembrane region" description="Helical" evidence="3">
    <location>
        <begin position="992"/>
        <end position="1016"/>
    </location>
</feature>
<feature type="transmembrane region" description="Helical" evidence="3">
    <location>
        <begin position="1036"/>
        <end position="1055"/>
    </location>
</feature>
<dbReference type="PANTHER" id="PTHR13018">
    <property type="entry name" value="PROBABLE MEMBRANE PROTEIN DUF221-RELATED"/>
    <property type="match status" value="1"/>
</dbReference>
<feature type="region of interest" description="Disordered" evidence="2">
    <location>
        <begin position="713"/>
        <end position="746"/>
    </location>
</feature>
<feature type="transmembrane region" description="Helical" evidence="3">
    <location>
        <begin position="1289"/>
        <end position="1308"/>
    </location>
</feature>
<comment type="caution">
    <text evidence="5">The sequence shown here is derived from an EMBL/GenBank/DDBJ whole genome shotgun (WGS) entry which is preliminary data.</text>
</comment>
<feature type="transmembrane region" description="Helical" evidence="3">
    <location>
        <begin position="41"/>
        <end position="60"/>
    </location>
</feature>